<organism evidence="2">
    <name type="scientific">marine sediment metagenome</name>
    <dbReference type="NCBI Taxonomy" id="412755"/>
    <lineage>
        <taxon>unclassified sequences</taxon>
        <taxon>metagenomes</taxon>
        <taxon>ecological metagenomes</taxon>
    </lineage>
</organism>
<gene>
    <name evidence="2" type="ORF">S01H4_63654</name>
</gene>
<dbReference type="AlphaFoldDB" id="X1DK76"/>
<sequence>ERFQALDPNFEQPEVAPGNAEKNISGFHGGDTIEKEIDSKDPIVPESERNPRGSGSDSGARKETDIVGPGG</sequence>
<name>X1DK76_9ZZZZ</name>
<comment type="caution">
    <text evidence="2">The sequence shown here is derived from an EMBL/GenBank/DDBJ whole genome shotgun (WGS) entry which is preliminary data.</text>
</comment>
<evidence type="ECO:0000313" key="2">
    <source>
        <dbReference type="EMBL" id="GAH05414.1"/>
    </source>
</evidence>
<feature type="non-terminal residue" evidence="2">
    <location>
        <position position="1"/>
    </location>
</feature>
<accession>X1DK76</accession>
<dbReference type="EMBL" id="BART01038349">
    <property type="protein sequence ID" value="GAH05414.1"/>
    <property type="molecule type" value="Genomic_DNA"/>
</dbReference>
<feature type="region of interest" description="Disordered" evidence="1">
    <location>
        <begin position="1"/>
        <end position="71"/>
    </location>
</feature>
<proteinExistence type="predicted"/>
<feature type="compositionally biased region" description="Basic and acidic residues" evidence="1">
    <location>
        <begin position="31"/>
        <end position="51"/>
    </location>
</feature>
<protein>
    <submittedName>
        <fullName evidence="2">Uncharacterized protein</fullName>
    </submittedName>
</protein>
<reference evidence="2" key="1">
    <citation type="journal article" date="2014" name="Front. Microbiol.">
        <title>High frequency of phylogenetically diverse reductive dehalogenase-homologous genes in deep subseafloor sedimentary metagenomes.</title>
        <authorList>
            <person name="Kawai M."/>
            <person name="Futagami T."/>
            <person name="Toyoda A."/>
            <person name="Takaki Y."/>
            <person name="Nishi S."/>
            <person name="Hori S."/>
            <person name="Arai W."/>
            <person name="Tsubouchi T."/>
            <person name="Morono Y."/>
            <person name="Uchiyama I."/>
            <person name="Ito T."/>
            <person name="Fujiyama A."/>
            <person name="Inagaki F."/>
            <person name="Takami H."/>
        </authorList>
    </citation>
    <scope>NUCLEOTIDE SEQUENCE</scope>
    <source>
        <strain evidence="2">Expedition CK06-06</strain>
    </source>
</reference>
<evidence type="ECO:0000256" key="1">
    <source>
        <dbReference type="SAM" id="MobiDB-lite"/>
    </source>
</evidence>